<dbReference type="InterPro" id="IPR037171">
    <property type="entry name" value="NagB/RpiA_transferase-like"/>
</dbReference>
<evidence type="ECO:0000259" key="8">
    <source>
        <dbReference type="Pfam" id="PF01182"/>
    </source>
</evidence>
<evidence type="ECO:0000256" key="3">
    <source>
        <dbReference type="ARBA" id="ARBA00004961"/>
    </source>
</evidence>
<comment type="function">
    <text evidence="2 7">Hydrolysis of 6-phosphogluconolactone to 6-phosphogluconate.</text>
</comment>
<dbReference type="SUPFAM" id="SSF100950">
    <property type="entry name" value="NagB/RpiA/CoA transferase-like"/>
    <property type="match status" value="1"/>
</dbReference>
<evidence type="ECO:0000313" key="10">
    <source>
        <dbReference type="Proteomes" id="UP000002592"/>
    </source>
</evidence>
<feature type="domain" description="Glucosamine/galactosamine-6-phosphate isomerase" evidence="8">
    <location>
        <begin position="10"/>
        <end position="225"/>
    </location>
</feature>
<dbReference type="RefSeq" id="WP_011823514.1">
    <property type="nucleotide sequence ID" value="NC_008819.1"/>
</dbReference>
<dbReference type="Gene3D" id="3.40.50.1360">
    <property type="match status" value="1"/>
</dbReference>
<dbReference type="CDD" id="cd01400">
    <property type="entry name" value="6PGL"/>
    <property type="match status" value="1"/>
</dbReference>
<sequence length="238" mass="25931">MTKYEIQVSEDKSSLALAASDLITQIIESTLKNKTRAKISLCGGSTPKAAYSLLGKKNIDWMNVDLFLGDERWVDNKSQESNCFLLNNSLFKEGNPSLEASFFAVSTVELSSPDESADVYETILKNNFAGDPPRFDLILLGLGDDGHTASLFPGSEALFERDSLITAGEGKGHKRITFTSKLLSAADNVVFLISGSSKQTALKRLLDPSESWERTPAKLVAPNSEIIVLADKDAYPSF</sequence>
<evidence type="ECO:0000256" key="4">
    <source>
        <dbReference type="ARBA" id="ARBA00010662"/>
    </source>
</evidence>
<dbReference type="InterPro" id="IPR005900">
    <property type="entry name" value="6-phosphogluconolactonase_DevB"/>
</dbReference>
<dbReference type="Proteomes" id="UP000002592">
    <property type="component" value="Chromosome"/>
</dbReference>
<dbReference type="GO" id="GO:0006098">
    <property type="term" value="P:pentose-phosphate shunt"/>
    <property type="evidence" value="ECO:0007669"/>
    <property type="project" value="UniProtKB-UniPathway"/>
</dbReference>
<gene>
    <name evidence="7" type="primary">pgl</name>
    <name evidence="9" type="ordered locus">NATL1_08091</name>
</gene>
<dbReference type="EMBL" id="CP000553">
    <property type="protein sequence ID" value="ABM75367.1"/>
    <property type="molecule type" value="Genomic_DNA"/>
</dbReference>
<evidence type="ECO:0000256" key="2">
    <source>
        <dbReference type="ARBA" id="ARBA00002681"/>
    </source>
</evidence>
<dbReference type="UniPathway" id="UPA00115">
    <property type="reaction ID" value="UER00409"/>
</dbReference>
<evidence type="ECO:0000256" key="5">
    <source>
        <dbReference type="ARBA" id="ARBA00013198"/>
    </source>
</evidence>
<accession>A2C1K7</accession>
<evidence type="ECO:0000313" key="9">
    <source>
        <dbReference type="EMBL" id="ABM75367.1"/>
    </source>
</evidence>
<proteinExistence type="inferred from homology"/>
<keyword evidence="7 9" id="KW-0378">Hydrolase</keyword>
<dbReference type="GO" id="GO:0005975">
    <property type="term" value="P:carbohydrate metabolic process"/>
    <property type="evidence" value="ECO:0007669"/>
    <property type="project" value="UniProtKB-UniRule"/>
</dbReference>
<dbReference type="KEGG" id="pme:NATL1_08091"/>
<dbReference type="HOGENOM" id="CLU_053947_2_0_3"/>
<name>A2C1K7_PROM1</name>
<dbReference type="AlphaFoldDB" id="A2C1K7"/>
<dbReference type="GO" id="GO:0017057">
    <property type="term" value="F:6-phosphogluconolactonase activity"/>
    <property type="evidence" value="ECO:0007669"/>
    <property type="project" value="UniProtKB-UniRule"/>
</dbReference>
<dbReference type="EC" id="3.1.1.31" evidence="5 7"/>
<comment type="similarity">
    <text evidence="4 7">Belongs to the glucosamine/galactosamine-6-phosphate isomerase family. 6-phosphogluconolactonase subfamily.</text>
</comment>
<protein>
    <recommendedName>
        <fullName evidence="6 7">6-phosphogluconolactonase</fullName>
        <shortName evidence="7">6PGL</shortName>
        <ecNumber evidence="5 7">3.1.1.31</ecNumber>
    </recommendedName>
</protein>
<dbReference type="InterPro" id="IPR039104">
    <property type="entry name" value="6PGL"/>
</dbReference>
<dbReference type="NCBIfam" id="TIGR01198">
    <property type="entry name" value="pgl"/>
    <property type="match status" value="1"/>
</dbReference>
<dbReference type="eggNOG" id="COG0363">
    <property type="taxonomic scope" value="Bacteria"/>
</dbReference>
<evidence type="ECO:0000256" key="7">
    <source>
        <dbReference type="RuleBase" id="RU365095"/>
    </source>
</evidence>
<evidence type="ECO:0000256" key="6">
    <source>
        <dbReference type="ARBA" id="ARBA00020337"/>
    </source>
</evidence>
<organism evidence="9 10">
    <name type="scientific">Prochlorococcus marinus (strain NATL1A)</name>
    <dbReference type="NCBI Taxonomy" id="167555"/>
    <lineage>
        <taxon>Bacteria</taxon>
        <taxon>Bacillati</taxon>
        <taxon>Cyanobacteriota</taxon>
        <taxon>Cyanophyceae</taxon>
        <taxon>Synechococcales</taxon>
        <taxon>Prochlorococcaceae</taxon>
        <taxon>Prochlorococcus</taxon>
    </lineage>
</organism>
<dbReference type="Pfam" id="PF01182">
    <property type="entry name" value="Glucosamine_iso"/>
    <property type="match status" value="1"/>
</dbReference>
<dbReference type="PANTHER" id="PTHR11054:SF0">
    <property type="entry name" value="6-PHOSPHOGLUCONOLACTONASE"/>
    <property type="match status" value="1"/>
</dbReference>
<dbReference type="InterPro" id="IPR006148">
    <property type="entry name" value="Glc/Gal-6P_isomerase"/>
</dbReference>
<evidence type="ECO:0000256" key="1">
    <source>
        <dbReference type="ARBA" id="ARBA00000832"/>
    </source>
</evidence>
<comment type="catalytic activity">
    <reaction evidence="1 7">
        <text>6-phospho-D-glucono-1,5-lactone + H2O = 6-phospho-D-gluconate + H(+)</text>
        <dbReference type="Rhea" id="RHEA:12556"/>
        <dbReference type="ChEBI" id="CHEBI:15377"/>
        <dbReference type="ChEBI" id="CHEBI:15378"/>
        <dbReference type="ChEBI" id="CHEBI:57955"/>
        <dbReference type="ChEBI" id="CHEBI:58759"/>
        <dbReference type="EC" id="3.1.1.31"/>
    </reaction>
</comment>
<reference evidence="10" key="1">
    <citation type="journal article" date="2007" name="PLoS Genet.">
        <title>Patterns and implications of gene gain and loss in the evolution of Prochlorococcus.</title>
        <authorList>
            <person name="Kettler G.C."/>
            <person name="Martiny A.C."/>
            <person name="Huang K."/>
            <person name="Zucker J."/>
            <person name="Coleman M.L."/>
            <person name="Rodrigue S."/>
            <person name="Chen F."/>
            <person name="Lapidus A."/>
            <person name="Ferriera S."/>
            <person name="Johnson J."/>
            <person name="Steglich C."/>
            <person name="Church G.M."/>
            <person name="Richardson P."/>
            <person name="Chisholm S.W."/>
        </authorList>
    </citation>
    <scope>NUCLEOTIDE SEQUENCE [LARGE SCALE GENOMIC DNA]</scope>
    <source>
        <strain evidence="10">NATL1A</strain>
    </source>
</reference>
<comment type="pathway">
    <text evidence="3 7">Carbohydrate degradation; pentose phosphate pathway; D-ribulose 5-phosphate from D-glucose 6-phosphate (oxidative stage): step 2/3.</text>
</comment>
<dbReference type="PANTHER" id="PTHR11054">
    <property type="entry name" value="6-PHOSPHOGLUCONOLACTONASE"/>
    <property type="match status" value="1"/>
</dbReference>